<dbReference type="PROSITE" id="PS50112">
    <property type="entry name" value="PAS"/>
    <property type="match status" value="1"/>
</dbReference>
<evidence type="ECO:0000313" key="13">
    <source>
        <dbReference type="Proteomes" id="UP000568106"/>
    </source>
</evidence>
<feature type="transmembrane region" description="Helical" evidence="8">
    <location>
        <begin position="128"/>
        <end position="151"/>
    </location>
</feature>
<feature type="domain" description="PAC" evidence="10">
    <location>
        <begin position="378"/>
        <end position="434"/>
    </location>
</feature>
<feature type="transmembrane region" description="Helical" evidence="8">
    <location>
        <begin position="244"/>
        <end position="264"/>
    </location>
</feature>
<name>A0A7W8IHR8_9BACT</name>
<accession>A0A7W8IHR8</accession>
<evidence type="ECO:0000256" key="3">
    <source>
        <dbReference type="ARBA" id="ARBA00022475"/>
    </source>
</evidence>
<dbReference type="InterPro" id="IPR043128">
    <property type="entry name" value="Rev_trsase/Diguanyl_cyclase"/>
</dbReference>
<dbReference type="GO" id="GO:0052621">
    <property type="term" value="F:diguanylate cyclase activity"/>
    <property type="evidence" value="ECO:0007669"/>
    <property type="project" value="UniProtKB-EC"/>
</dbReference>
<dbReference type="PROSITE" id="PS50887">
    <property type="entry name" value="GGDEF"/>
    <property type="match status" value="1"/>
</dbReference>
<dbReference type="SMART" id="SM00267">
    <property type="entry name" value="GGDEF"/>
    <property type="match status" value="1"/>
</dbReference>
<feature type="domain" description="PAS" evidence="9">
    <location>
        <begin position="308"/>
        <end position="378"/>
    </location>
</feature>
<evidence type="ECO:0000256" key="8">
    <source>
        <dbReference type="SAM" id="Phobius"/>
    </source>
</evidence>
<dbReference type="GO" id="GO:1902201">
    <property type="term" value="P:negative regulation of bacterial-type flagellum-dependent cell motility"/>
    <property type="evidence" value="ECO:0007669"/>
    <property type="project" value="TreeGrafter"/>
</dbReference>
<evidence type="ECO:0000256" key="1">
    <source>
        <dbReference type="ARBA" id="ARBA00004651"/>
    </source>
</evidence>
<dbReference type="CDD" id="cd00130">
    <property type="entry name" value="PAS"/>
    <property type="match status" value="1"/>
</dbReference>
<dbReference type="Pfam" id="PF05231">
    <property type="entry name" value="MASE1"/>
    <property type="match status" value="1"/>
</dbReference>
<proteinExistence type="predicted"/>
<dbReference type="InterPro" id="IPR000014">
    <property type="entry name" value="PAS"/>
</dbReference>
<dbReference type="Gene3D" id="3.30.70.270">
    <property type="match status" value="1"/>
</dbReference>
<evidence type="ECO:0000256" key="6">
    <source>
        <dbReference type="ARBA" id="ARBA00023136"/>
    </source>
</evidence>
<feature type="transmembrane region" description="Helical" evidence="8">
    <location>
        <begin position="70"/>
        <end position="90"/>
    </location>
</feature>
<dbReference type="EMBL" id="JACHDY010000002">
    <property type="protein sequence ID" value="MBB5317394.1"/>
    <property type="molecule type" value="Genomic_DNA"/>
</dbReference>
<keyword evidence="5 8" id="KW-1133">Transmembrane helix</keyword>
<feature type="transmembrane region" description="Helical" evidence="8">
    <location>
        <begin position="276"/>
        <end position="296"/>
    </location>
</feature>
<dbReference type="InterPro" id="IPR000160">
    <property type="entry name" value="GGDEF_dom"/>
</dbReference>
<dbReference type="FunFam" id="3.30.70.270:FF:000001">
    <property type="entry name" value="Diguanylate cyclase domain protein"/>
    <property type="match status" value="1"/>
</dbReference>
<dbReference type="PROSITE" id="PS50113">
    <property type="entry name" value="PAC"/>
    <property type="match status" value="1"/>
</dbReference>
<feature type="transmembrane region" description="Helical" evidence="8">
    <location>
        <begin position="163"/>
        <end position="184"/>
    </location>
</feature>
<evidence type="ECO:0000256" key="4">
    <source>
        <dbReference type="ARBA" id="ARBA00022692"/>
    </source>
</evidence>
<dbReference type="NCBIfam" id="TIGR00229">
    <property type="entry name" value="sensory_box"/>
    <property type="match status" value="1"/>
</dbReference>
<comment type="subcellular location">
    <subcellularLocation>
        <location evidence="1">Cell membrane</location>
        <topology evidence="1">Multi-pass membrane protein</topology>
    </subcellularLocation>
</comment>
<dbReference type="InterPro" id="IPR000700">
    <property type="entry name" value="PAS-assoc_C"/>
</dbReference>
<dbReference type="InterPro" id="IPR013655">
    <property type="entry name" value="PAS_fold_3"/>
</dbReference>
<keyword evidence="4 8" id="KW-0812">Transmembrane</keyword>
<organism evidence="12 13">
    <name type="scientific">Tunturiibacter empetritectus</name>
    <dbReference type="NCBI Taxonomy" id="3069691"/>
    <lineage>
        <taxon>Bacteria</taxon>
        <taxon>Pseudomonadati</taxon>
        <taxon>Acidobacteriota</taxon>
        <taxon>Terriglobia</taxon>
        <taxon>Terriglobales</taxon>
        <taxon>Acidobacteriaceae</taxon>
        <taxon>Tunturiibacter</taxon>
    </lineage>
</organism>
<dbReference type="InterPro" id="IPR035965">
    <property type="entry name" value="PAS-like_dom_sf"/>
</dbReference>
<dbReference type="CDD" id="cd01949">
    <property type="entry name" value="GGDEF"/>
    <property type="match status" value="1"/>
</dbReference>
<dbReference type="GO" id="GO:0005886">
    <property type="term" value="C:plasma membrane"/>
    <property type="evidence" value="ECO:0007669"/>
    <property type="project" value="UniProtKB-SubCell"/>
</dbReference>
<dbReference type="Pfam" id="PF08447">
    <property type="entry name" value="PAS_3"/>
    <property type="match status" value="1"/>
</dbReference>
<feature type="domain" description="GGDEF" evidence="11">
    <location>
        <begin position="473"/>
        <end position="609"/>
    </location>
</feature>
<dbReference type="Pfam" id="PF00990">
    <property type="entry name" value="GGDEF"/>
    <property type="match status" value="1"/>
</dbReference>
<dbReference type="InterPro" id="IPR029787">
    <property type="entry name" value="Nucleotide_cyclase"/>
</dbReference>
<comment type="caution">
    <text evidence="12">The sequence shown here is derived from an EMBL/GenBank/DDBJ whole genome shotgun (WGS) entry which is preliminary data.</text>
</comment>
<gene>
    <name evidence="12" type="ORF">HDF09_002063</name>
</gene>
<dbReference type="AlphaFoldDB" id="A0A7W8IHR8"/>
<evidence type="ECO:0000256" key="2">
    <source>
        <dbReference type="ARBA" id="ARBA00012528"/>
    </source>
</evidence>
<dbReference type="InterPro" id="IPR007895">
    <property type="entry name" value="MASE1"/>
</dbReference>
<dbReference type="SUPFAM" id="SSF55785">
    <property type="entry name" value="PYP-like sensor domain (PAS domain)"/>
    <property type="match status" value="1"/>
</dbReference>
<protein>
    <recommendedName>
        <fullName evidence="2">diguanylate cyclase</fullName>
        <ecNumber evidence="2">2.7.7.65</ecNumber>
    </recommendedName>
</protein>
<keyword evidence="6 8" id="KW-0472">Membrane</keyword>
<evidence type="ECO:0000259" key="9">
    <source>
        <dbReference type="PROSITE" id="PS50112"/>
    </source>
</evidence>
<dbReference type="Proteomes" id="UP000568106">
    <property type="component" value="Unassembled WGS sequence"/>
</dbReference>
<dbReference type="GO" id="GO:0043709">
    <property type="term" value="P:cell adhesion involved in single-species biofilm formation"/>
    <property type="evidence" value="ECO:0007669"/>
    <property type="project" value="TreeGrafter"/>
</dbReference>
<keyword evidence="3" id="KW-1003">Cell membrane</keyword>
<reference evidence="12" key="1">
    <citation type="submission" date="2020-08" db="EMBL/GenBank/DDBJ databases">
        <title>Genomic Encyclopedia of Type Strains, Phase IV (KMG-V): Genome sequencing to study the core and pangenomes of soil and plant-associated prokaryotes.</title>
        <authorList>
            <person name="Whitman W."/>
        </authorList>
    </citation>
    <scope>NUCLEOTIDE SEQUENCE [LARGE SCALE GENOMIC DNA]</scope>
    <source>
        <strain evidence="12">M8UP27</strain>
    </source>
</reference>
<dbReference type="SUPFAM" id="SSF55073">
    <property type="entry name" value="Nucleotide cyclase"/>
    <property type="match status" value="1"/>
</dbReference>
<keyword evidence="13" id="KW-1185">Reference proteome</keyword>
<dbReference type="SMART" id="SM00091">
    <property type="entry name" value="PAS"/>
    <property type="match status" value="1"/>
</dbReference>
<dbReference type="SMART" id="SM00086">
    <property type="entry name" value="PAC"/>
    <property type="match status" value="1"/>
</dbReference>
<dbReference type="PANTHER" id="PTHR45138">
    <property type="entry name" value="REGULATORY COMPONENTS OF SENSORY TRANSDUCTION SYSTEM"/>
    <property type="match status" value="1"/>
</dbReference>
<sequence length="614" mass="67018">MGIGSLNETVEDRGSSLWRLTTVALVLVCLGYAALLLNIRSWDNGGVTILWPSNGLLLGVLLCSRRRQWAAYLVVGFAVDLGLNLALTFAPWTSVYLAGCNMLEVGIAAALMYRTISPNPDLTQRRQLMSLLLFGVVLAPAIASALAQLSISNLHAVPRFTAARHWFVADALGIAVMTPLYLSFRQREQFPGRSRLEVAGLLTLLVVAALGVFWQTRFPLLFLLLPVLLLLGARLRLAGSALGLLIVSIIGGYLTIRGQGPIALVHSGSSMTGDLLLQFFVAVSMLVLYVVEVVIAERERLQVNLKSSETLFRLLAEASNDVIVLSDLSGARRYISPAVTTVLGWEPGELVGHTHLQIVHPDDLAAVEALMRACREGGPVEALIYRCARKDGSYVWMEASMRLYHDETTWEPIGFVNVVRDVTARKTAEEELNRAFRLVENLAMADGLTGVANRRRFEEKMDNEWRRAMRDRSPLSVLMIDVDHFKPYNDLYGHVMGDSCLRQVAVAAQEVIHRSSDLFARYGGEEFVAVLPNTDSSGAQLVAEQIRRTVEMLGLPHSGSPSGVVTVSIGCATKTLGYDSASTVLVDEADQALYQAKSAGRNRVEVAAASTISS</sequence>
<evidence type="ECO:0000259" key="10">
    <source>
        <dbReference type="PROSITE" id="PS50113"/>
    </source>
</evidence>
<feature type="transmembrane region" description="Helical" evidence="8">
    <location>
        <begin position="96"/>
        <end position="116"/>
    </location>
</feature>
<dbReference type="EC" id="2.7.7.65" evidence="2"/>
<evidence type="ECO:0000259" key="11">
    <source>
        <dbReference type="PROSITE" id="PS50887"/>
    </source>
</evidence>
<feature type="transmembrane region" description="Helical" evidence="8">
    <location>
        <begin position="196"/>
        <end position="214"/>
    </location>
</feature>
<dbReference type="InterPro" id="IPR050469">
    <property type="entry name" value="Diguanylate_Cyclase"/>
</dbReference>
<dbReference type="NCBIfam" id="TIGR00254">
    <property type="entry name" value="GGDEF"/>
    <property type="match status" value="1"/>
</dbReference>
<evidence type="ECO:0000256" key="5">
    <source>
        <dbReference type="ARBA" id="ARBA00022989"/>
    </source>
</evidence>
<dbReference type="Gene3D" id="3.30.450.20">
    <property type="entry name" value="PAS domain"/>
    <property type="match status" value="1"/>
</dbReference>
<dbReference type="InterPro" id="IPR001610">
    <property type="entry name" value="PAC"/>
</dbReference>
<evidence type="ECO:0000256" key="7">
    <source>
        <dbReference type="ARBA" id="ARBA00034247"/>
    </source>
</evidence>
<evidence type="ECO:0000313" key="12">
    <source>
        <dbReference type="EMBL" id="MBB5317394.1"/>
    </source>
</evidence>
<dbReference type="PANTHER" id="PTHR45138:SF9">
    <property type="entry name" value="DIGUANYLATE CYCLASE DGCM-RELATED"/>
    <property type="match status" value="1"/>
</dbReference>
<feature type="transmembrane region" description="Helical" evidence="8">
    <location>
        <begin position="20"/>
        <end position="39"/>
    </location>
</feature>
<comment type="catalytic activity">
    <reaction evidence="7">
        <text>2 GTP = 3',3'-c-di-GMP + 2 diphosphate</text>
        <dbReference type="Rhea" id="RHEA:24898"/>
        <dbReference type="ChEBI" id="CHEBI:33019"/>
        <dbReference type="ChEBI" id="CHEBI:37565"/>
        <dbReference type="ChEBI" id="CHEBI:58805"/>
        <dbReference type="EC" id="2.7.7.65"/>
    </reaction>
</comment>